<reference evidence="2 3" key="1">
    <citation type="journal article" date="2019" name="Int. J. Syst. Evol. Microbiol.">
        <title>Thermogemmatispora aurantia sp. nov. and Thermogemmatispora argillosa sp. nov., within the class Ktedonobacteria, and emended description of the genus Thermogemmatispora.</title>
        <authorList>
            <person name="Zheng Y."/>
            <person name="Wang C.M."/>
            <person name="Sakai Y."/>
            <person name="Abe K."/>
            <person name="Yokota A."/>
            <person name="Yabe S."/>
        </authorList>
    </citation>
    <scope>NUCLEOTIDE SEQUENCE [LARGE SCALE GENOMIC DNA]</scope>
    <source>
        <strain evidence="2 3">A1-2</strain>
    </source>
</reference>
<evidence type="ECO:0000256" key="1">
    <source>
        <dbReference type="SAM" id="MobiDB-lite"/>
    </source>
</evidence>
<protein>
    <submittedName>
        <fullName evidence="2">Uncharacterized protein</fullName>
    </submittedName>
</protein>
<accession>A0A5J4K6Y6</accession>
<organism evidence="2 3">
    <name type="scientific">Thermogemmatispora aurantia</name>
    <dbReference type="NCBI Taxonomy" id="2045279"/>
    <lineage>
        <taxon>Bacteria</taxon>
        <taxon>Bacillati</taxon>
        <taxon>Chloroflexota</taxon>
        <taxon>Ktedonobacteria</taxon>
        <taxon>Thermogemmatisporales</taxon>
        <taxon>Thermogemmatisporaceae</taxon>
        <taxon>Thermogemmatispora</taxon>
    </lineage>
</organism>
<name>A0A5J4K6Y6_9CHLR</name>
<sequence>MQRAKSKEEGSLPAEFASSAAPSCIRHLQRLSSSYPIRSSLLKRCLRHDRRHTDTDTD</sequence>
<keyword evidence="3" id="KW-1185">Reference proteome</keyword>
<comment type="caution">
    <text evidence="2">The sequence shown here is derived from an EMBL/GenBank/DDBJ whole genome shotgun (WGS) entry which is preliminary data.</text>
</comment>
<dbReference type="Proteomes" id="UP000334820">
    <property type="component" value="Unassembled WGS sequence"/>
</dbReference>
<dbReference type="EMBL" id="BKZV01000001">
    <property type="protein sequence ID" value="GER82832.1"/>
    <property type="molecule type" value="Genomic_DNA"/>
</dbReference>
<proteinExistence type="predicted"/>
<feature type="region of interest" description="Disordered" evidence="1">
    <location>
        <begin position="1"/>
        <end position="20"/>
    </location>
</feature>
<evidence type="ECO:0000313" key="2">
    <source>
        <dbReference type="EMBL" id="GER82832.1"/>
    </source>
</evidence>
<dbReference type="AlphaFoldDB" id="A0A5J4K6Y6"/>
<evidence type="ECO:0000313" key="3">
    <source>
        <dbReference type="Proteomes" id="UP000334820"/>
    </source>
</evidence>
<gene>
    <name evidence="2" type="ORF">KTAU_14690</name>
</gene>
<feature type="compositionally biased region" description="Basic and acidic residues" evidence="1">
    <location>
        <begin position="1"/>
        <end position="10"/>
    </location>
</feature>